<keyword evidence="3" id="KW-1185">Reference proteome</keyword>
<dbReference type="InterPro" id="IPR032675">
    <property type="entry name" value="LRR_dom_sf"/>
</dbReference>
<proteinExistence type="predicted"/>
<gene>
    <name evidence="2" type="ORF">CTEN210_10692</name>
</gene>
<feature type="compositionally biased region" description="Polar residues" evidence="1">
    <location>
        <begin position="42"/>
        <end position="53"/>
    </location>
</feature>
<sequence>MVATSSGGIIQDALAGNDQEIKQSRSFLACCFEKRSKGMLKKQNSTVTATTSYDDIVIAESDRKDDDSDRDGREQTSEEEMNEVLVCAESTQQEETMKHGKESVQKEEMMKSINQNPNQNQSSSCATNMNKVEENVDAEPDESQVALTTEKDEKKVEATTEEKLERDAVDKLEKANENAESETSIKGDKKDSDLKDAPVEAKSVTFEKVKTKKKMFKSIDELIAAVKNMASPEEEEQLSEEEIVQLKMETAKKNDPLFYELTQGYTLNGKWIEMDKPRRCNFKYDDSEDSDSGASSQFFQIGKYRNKKEDGAQDLKEQYCAITLRQLRAIMQLLQRLIEEEKISGNKTVELKKNEAETSKKSKKKKQQGKQKKEYTKPNEKKVQLENITMYDVIENIVKPFTQATGKSLVECLPSTAGSQPPRWFVNNYNGEPFLHTMVCIEQMYKDFALSTNNNDANVFGLSGGGMTEDTPIWIRAFAHRQCDETESIDLKRSGFARAMKCAGHRTMTILDQECKGFKDARYLLELSMSQVNLKTHDEKSLSTWTVYTARDHIFEDPDYGDEELRHAVGIVSSGMAPADLNYRSTTHAASSNREKHFPTDHTLAALSIDVTKAIVDNVDITSDVLDFVKKLEAPEKVNEVCRGAFVSTVSSLKAALNRNNATWEAALVALNRGLTGRSQRLEFDFGKDQGWDKLTQAKATALMRHLPPSVQVLSVSLCPYGESMMNALIDWVENAKYLRSLTIKDTCVGGAEGGKLCGIRLAKAIGASKTIEHLELSVTDLVGSRNSEAWEKALLQSSKCSLHFVELNGMKYLEKMVDKSSFDPKTSTIRVTSLDGQHHRLAWVNNQFSDATLSIEQEASLEDASCASVEIDDMY</sequence>
<evidence type="ECO:0000313" key="3">
    <source>
        <dbReference type="Proteomes" id="UP001054902"/>
    </source>
</evidence>
<feature type="compositionally biased region" description="Basic residues" evidence="1">
    <location>
        <begin position="361"/>
        <end position="370"/>
    </location>
</feature>
<feature type="region of interest" description="Disordered" evidence="1">
    <location>
        <begin position="354"/>
        <end position="379"/>
    </location>
</feature>
<organism evidence="2 3">
    <name type="scientific">Chaetoceros tenuissimus</name>
    <dbReference type="NCBI Taxonomy" id="426638"/>
    <lineage>
        <taxon>Eukaryota</taxon>
        <taxon>Sar</taxon>
        <taxon>Stramenopiles</taxon>
        <taxon>Ochrophyta</taxon>
        <taxon>Bacillariophyta</taxon>
        <taxon>Coscinodiscophyceae</taxon>
        <taxon>Chaetocerotophycidae</taxon>
        <taxon>Chaetocerotales</taxon>
        <taxon>Chaetocerotaceae</taxon>
        <taxon>Chaetoceros</taxon>
    </lineage>
</organism>
<dbReference type="Proteomes" id="UP001054902">
    <property type="component" value="Unassembled WGS sequence"/>
</dbReference>
<feature type="compositionally biased region" description="Basic and acidic residues" evidence="1">
    <location>
        <begin position="60"/>
        <end position="76"/>
    </location>
</feature>
<accession>A0AAD3CZW3</accession>
<name>A0AAD3CZW3_9STRA</name>
<comment type="caution">
    <text evidence="2">The sequence shown here is derived from an EMBL/GenBank/DDBJ whole genome shotgun (WGS) entry which is preliminary data.</text>
</comment>
<feature type="compositionally biased region" description="Basic and acidic residues" evidence="1">
    <location>
        <begin position="149"/>
        <end position="199"/>
    </location>
</feature>
<dbReference type="Gene3D" id="3.80.10.10">
    <property type="entry name" value="Ribonuclease Inhibitor"/>
    <property type="match status" value="1"/>
</dbReference>
<feature type="region of interest" description="Disordered" evidence="1">
    <location>
        <begin position="40"/>
        <end position="107"/>
    </location>
</feature>
<feature type="region of interest" description="Disordered" evidence="1">
    <location>
        <begin position="135"/>
        <end position="199"/>
    </location>
</feature>
<protein>
    <submittedName>
        <fullName evidence="2">Uncharacterized protein</fullName>
    </submittedName>
</protein>
<feature type="compositionally biased region" description="Basic and acidic residues" evidence="1">
    <location>
        <begin position="95"/>
        <end position="107"/>
    </location>
</feature>
<evidence type="ECO:0000313" key="2">
    <source>
        <dbReference type="EMBL" id="GFH54216.1"/>
    </source>
</evidence>
<dbReference type="SUPFAM" id="SSF52047">
    <property type="entry name" value="RNI-like"/>
    <property type="match status" value="1"/>
</dbReference>
<dbReference type="EMBL" id="BLLK01000047">
    <property type="protein sequence ID" value="GFH54216.1"/>
    <property type="molecule type" value="Genomic_DNA"/>
</dbReference>
<dbReference type="AlphaFoldDB" id="A0AAD3CZW3"/>
<evidence type="ECO:0000256" key="1">
    <source>
        <dbReference type="SAM" id="MobiDB-lite"/>
    </source>
</evidence>
<reference evidence="2 3" key="1">
    <citation type="journal article" date="2021" name="Sci. Rep.">
        <title>The genome of the diatom Chaetoceros tenuissimus carries an ancient integrated fragment of an extant virus.</title>
        <authorList>
            <person name="Hongo Y."/>
            <person name="Kimura K."/>
            <person name="Takaki Y."/>
            <person name="Yoshida Y."/>
            <person name="Baba S."/>
            <person name="Kobayashi G."/>
            <person name="Nagasaki K."/>
            <person name="Hano T."/>
            <person name="Tomaru Y."/>
        </authorList>
    </citation>
    <scope>NUCLEOTIDE SEQUENCE [LARGE SCALE GENOMIC DNA]</scope>
    <source>
        <strain evidence="2 3">NIES-3715</strain>
    </source>
</reference>